<reference evidence="1" key="1">
    <citation type="journal article" date="2019" name="bioRxiv">
        <title>The Genome of the Zebra Mussel, Dreissena polymorpha: A Resource for Invasive Species Research.</title>
        <authorList>
            <person name="McCartney M.A."/>
            <person name="Auch B."/>
            <person name="Kono T."/>
            <person name="Mallez S."/>
            <person name="Zhang Y."/>
            <person name="Obille A."/>
            <person name="Becker A."/>
            <person name="Abrahante J.E."/>
            <person name="Garbe J."/>
            <person name="Badalamenti J.P."/>
            <person name="Herman A."/>
            <person name="Mangelson H."/>
            <person name="Liachko I."/>
            <person name="Sullivan S."/>
            <person name="Sone E.D."/>
            <person name="Koren S."/>
            <person name="Silverstein K.A.T."/>
            <person name="Beckman K.B."/>
            <person name="Gohl D.M."/>
        </authorList>
    </citation>
    <scope>NUCLEOTIDE SEQUENCE</scope>
    <source>
        <strain evidence="1">Duluth1</strain>
        <tissue evidence="1">Whole animal</tissue>
    </source>
</reference>
<dbReference type="EMBL" id="JAIWYP010000090">
    <property type="protein sequence ID" value="KAH3689881.1"/>
    <property type="molecule type" value="Genomic_DNA"/>
</dbReference>
<dbReference type="Proteomes" id="UP000828390">
    <property type="component" value="Unassembled WGS sequence"/>
</dbReference>
<dbReference type="AlphaFoldDB" id="A0A9D3Y0R4"/>
<sequence length="52" mass="5831">MYKKVRLETLPVSKLADSETCTAFCVWERFQPLTYLRSTSVQTSVSGNASSL</sequence>
<gene>
    <name evidence="1" type="ORF">DPMN_192230</name>
</gene>
<comment type="caution">
    <text evidence="1">The sequence shown here is derived from an EMBL/GenBank/DDBJ whole genome shotgun (WGS) entry which is preliminary data.</text>
</comment>
<name>A0A9D3Y0R4_DREPO</name>
<evidence type="ECO:0000313" key="1">
    <source>
        <dbReference type="EMBL" id="KAH3689881.1"/>
    </source>
</evidence>
<keyword evidence="2" id="KW-1185">Reference proteome</keyword>
<evidence type="ECO:0000313" key="2">
    <source>
        <dbReference type="Proteomes" id="UP000828390"/>
    </source>
</evidence>
<proteinExistence type="predicted"/>
<protein>
    <submittedName>
        <fullName evidence="1">Uncharacterized protein</fullName>
    </submittedName>
</protein>
<accession>A0A9D3Y0R4</accession>
<reference evidence="1" key="2">
    <citation type="submission" date="2020-11" db="EMBL/GenBank/DDBJ databases">
        <authorList>
            <person name="McCartney M.A."/>
            <person name="Auch B."/>
            <person name="Kono T."/>
            <person name="Mallez S."/>
            <person name="Becker A."/>
            <person name="Gohl D.M."/>
            <person name="Silverstein K.A.T."/>
            <person name="Koren S."/>
            <person name="Bechman K.B."/>
            <person name="Herman A."/>
            <person name="Abrahante J.E."/>
            <person name="Garbe J."/>
        </authorList>
    </citation>
    <scope>NUCLEOTIDE SEQUENCE</scope>
    <source>
        <strain evidence="1">Duluth1</strain>
        <tissue evidence="1">Whole animal</tissue>
    </source>
</reference>
<organism evidence="1 2">
    <name type="scientific">Dreissena polymorpha</name>
    <name type="common">Zebra mussel</name>
    <name type="synonym">Mytilus polymorpha</name>
    <dbReference type="NCBI Taxonomy" id="45954"/>
    <lineage>
        <taxon>Eukaryota</taxon>
        <taxon>Metazoa</taxon>
        <taxon>Spiralia</taxon>
        <taxon>Lophotrochozoa</taxon>
        <taxon>Mollusca</taxon>
        <taxon>Bivalvia</taxon>
        <taxon>Autobranchia</taxon>
        <taxon>Heteroconchia</taxon>
        <taxon>Euheterodonta</taxon>
        <taxon>Imparidentia</taxon>
        <taxon>Neoheterodontei</taxon>
        <taxon>Myida</taxon>
        <taxon>Dreissenoidea</taxon>
        <taxon>Dreissenidae</taxon>
        <taxon>Dreissena</taxon>
    </lineage>
</organism>